<accession>A0A553I4R4</accession>
<dbReference type="Gene3D" id="2.130.10.10">
    <property type="entry name" value="YVTN repeat-like/Quinoprotein amine dehydrogenase"/>
    <property type="match status" value="2"/>
</dbReference>
<dbReference type="InterPro" id="IPR019775">
    <property type="entry name" value="WD40_repeat_CS"/>
</dbReference>
<dbReference type="FunFam" id="2.130.10.10:FF:000167">
    <property type="entry name" value="Actin-interacting protein 1"/>
    <property type="match status" value="1"/>
</dbReference>
<keyword evidence="1 4" id="KW-0853">WD repeat</keyword>
<evidence type="ECO:0000313" key="8">
    <source>
        <dbReference type="Proteomes" id="UP000319160"/>
    </source>
</evidence>
<sequence>MSGWGPDSPSNAGEVKWNDEPTDNKWNEGPADDAWNDNAGANGGGAAASFGEGDANGIEAQGGGGACFNCGQEGHNKADCPNPRVMKCRHCNEEGHVIRDCPTAPPREFTGECHHCHQEGHMAKDCPTKPAEVCKNCQQEGHMATECQNPRKVDRSHIEEVKAETAWGKVSQAVQERDMDDVKEAIQQYVKACPDTTYAELETAFRTQEIGVYLIAMESQSMISTLTNMDLQGNLNKKYKVNYRFDDKPTRPREREFWPSSPEENLERLADAGDPVGRGLSKCSNCSELGHIAKNCPQEKMEKERVVIMCFNCNEPGHRIRDCPQERVDKFACKNCGKGGHRAADCPEPRVAGPDVECRKCGETGHFSRDCPQGGGGGSQGCFNCGQEGHSARDCTEPKKIICRNCSQEGHTSKECTEPKDMSKVQCRNCDEYGHGSRDCPKPRDYSRVQCQNCGEMGHTKVRCKKETVAPEAFDAGNDDFAAGDGFGDGTGEPASSEWMKEATANVDSGGWVCEWVCARTVHLAVWFYGLISRDVSADYKWPVVPPCRHDILNLLREIHNLGSKIQPPAVTCKLPRILVTGKQMPITIEKTLAASPVTVRGQPTQLSTDPTGTKIAYASGKSIYLRSIDDPSDCVQYTEHTAQTTVARIAPLPNIVPEYRIASGDVTGLVRVWASTKDGIKKKDEWPAFSGRVNDIAFASDGDRVIAVGDGREKFGHAFNITGGKVGEVTGHSKVVNAVAIRPTERTVRAISAVTVSDDASVCFLGNVPSPLHFQSKADGLHKGFVLGAAISPDGSKLVTVGADKRIQLYTFNEEKSPKGFDHTRTIGEGEHTGSIFSASWSSDSKRFVTASADQTIKMWDVESGTVLRTWRFGKDGAVNVDDQQVGVVWPQGRSDGLIISLSLGGDLNYLNEKGDKLVKIVQGHNKSITALGGNGDTLWTGSFDGKVCTWDIASGVGTVVDGQSHTNQITDFASASGQAYSVGWDDTLRTIDVSTKTFAGEAPKLSAQPKGVAAADGRVYVATMAGVEIYEKGQLVGKLDVKDSQPTAIAAHGSFVALGTNSNAVRLYKIGAGNKLTLVSEAKDSVAQISTVAFSKDGSLLAAGNQNGKIYAYKTDGLQLVTDRWSAHTGRVTSIAWNNAGTQAVSGALDTHVYVWSLAKPGARVNVLNAHKDGVNGVAWVGENKIASTGGDAAIKIWTVSGVQ</sequence>
<dbReference type="InterPro" id="IPR036875">
    <property type="entry name" value="Znf_CCHC_sf"/>
</dbReference>
<dbReference type="GO" id="GO:0030864">
    <property type="term" value="C:cortical actin cytoskeleton"/>
    <property type="evidence" value="ECO:0007669"/>
    <property type="project" value="TreeGrafter"/>
</dbReference>
<dbReference type="PROSITE" id="PS50082">
    <property type="entry name" value="WD_REPEATS_2"/>
    <property type="match status" value="4"/>
</dbReference>
<dbReference type="Proteomes" id="UP000319160">
    <property type="component" value="Unassembled WGS sequence"/>
</dbReference>
<dbReference type="Gene3D" id="4.10.60.10">
    <property type="entry name" value="Zinc finger, CCHC-type"/>
    <property type="match status" value="6"/>
</dbReference>
<dbReference type="AlphaFoldDB" id="A0A553I4R4"/>
<dbReference type="InterPro" id="IPR001680">
    <property type="entry name" value="WD40_rpt"/>
</dbReference>
<feature type="repeat" description="WD" evidence="4">
    <location>
        <begin position="923"/>
        <end position="957"/>
    </location>
</feature>
<dbReference type="InterPro" id="IPR015943">
    <property type="entry name" value="WD40/YVTN_repeat-like_dom_sf"/>
</dbReference>
<dbReference type="SUPFAM" id="SSF57756">
    <property type="entry name" value="Retrovirus zinc finger-like domains"/>
    <property type="match status" value="6"/>
</dbReference>
<dbReference type="GO" id="GO:0051015">
    <property type="term" value="F:actin filament binding"/>
    <property type="evidence" value="ECO:0007669"/>
    <property type="project" value="TreeGrafter"/>
</dbReference>
<feature type="repeat" description="WD" evidence="4">
    <location>
        <begin position="830"/>
        <end position="871"/>
    </location>
</feature>
<feature type="domain" description="CCHC-type" evidence="6">
    <location>
        <begin position="282"/>
        <end position="298"/>
    </location>
</feature>
<feature type="domain" description="CCHC-type" evidence="6">
    <location>
        <begin position="382"/>
        <end position="397"/>
    </location>
</feature>
<dbReference type="SMART" id="SM00343">
    <property type="entry name" value="ZnF_C2HC"/>
    <property type="match status" value="12"/>
</dbReference>
<feature type="domain" description="CCHC-type" evidence="6">
    <location>
        <begin position="113"/>
        <end position="127"/>
    </location>
</feature>
<dbReference type="PROSITE" id="PS50158">
    <property type="entry name" value="ZF_CCHC"/>
    <property type="match status" value="12"/>
</dbReference>
<dbReference type="EMBL" id="VFLP01000017">
    <property type="protein sequence ID" value="TRX95181.1"/>
    <property type="molecule type" value="Genomic_DNA"/>
</dbReference>
<dbReference type="GO" id="GO:0030042">
    <property type="term" value="P:actin filament depolymerization"/>
    <property type="evidence" value="ECO:0007669"/>
    <property type="project" value="TreeGrafter"/>
</dbReference>
<evidence type="ECO:0000256" key="5">
    <source>
        <dbReference type="SAM" id="MobiDB-lite"/>
    </source>
</evidence>
<keyword evidence="3" id="KW-0479">Metal-binding</keyword>
<evidence type="ECO:0000256" key="4">
    <source>
        <dbReference type="PROSITE-ProRule" id="PRU00221"/>
    </source>
</evidence>
<protein>
    <recommendedName>
        <fullName evidence="6">CCHC-type domain-containing protein</fullName>
    </recommendedName>
</protein>
<evidence type="ECO:0000259" key="6">
    <source>
        <dbReference type="PROSITE" id="PS50158"/>
    </source>
</evidence>
<dbReference type="OrthoDB" id="2306at2759"/>
<evidence type="ECO:0000256" key="1">
    <source>
        <dbReference type="ARBA" id="ARBA00022574"/>
    </source>
</evidence>
<feature type="repeat" description="WD" evidence="4">
    <location>
        <begin position="1127"/>
        <end position="1160"/>
    </location>
</feature>
<dbReference type="GO" id="GO:0003676">
    <property type="term" value="F:nucleic acid binding"/>
    <property type="evidence" value="ECO:0007669"/>
    <property type="project" value="InterPro"/>
</dbReference>
<organism evidence="7 8">
    <name type="scientific">Xylaria flabelliformis</name>
    <dbReference type="NCBI Taxonomy" id="2512241"/>
    <lineage>
        <taxon>Eukaryota</taxon>
        <taxon>Fungi</taxon>
        <taxon>Dikarya</taxon>
        <taxon>Ascomycota</taxon>
        <taxon>Pezizomycotina</taxon>
        <taxon>Sordariomycetes</taxon>
        <taxon>Xylariomycetidae</taxon>
        <taxon>Xylariales</taxon>
        <taxon>Xylariaceae</taxon>
        <taxon>Xylaria</taxon>
    </lineage>
</organism>
<feature type="domain" description="CCHC-type" evidence="6">
    <location>
        <begin position="67"/>
        <end position="82"/>
    </location>
</feature>
<keyword evidence="2" id="KW-0677">Repeat</keyword>
<evidence type="ECO:0000256" key="3">
    <source>
        <dbReference type="PROSITE-ProRule" id="PRU00047"/>
    </source>
</evidence>
<keyword evidence="3" id="KW-0862">Zinc</keyword>
<evidence type="ECO:0000313" key="7">
    <source>
        <dbReference type="EMBL" id="TRX95181.1"/>
    </source>
</evidence>
<gene>
    <name evidence="7" type="ORF">FHL15_003873</name>
</gene>
<name>A0A553I4R4_9PEZI</name>
<dbReference type="PROSITE" id="PS00678">
    <property type="entry name" value="WD_REPEATS_1"/>
    <property type="match status" value="1"/>
</dbReference>
<evidence type="ECO:0000256" key="2">
    <source>
        <dbReference type="ARBA" id="ARBA00022737"/>
    </source>
</evidence>
<feature type="domain" description="CCHC-type" evidence="6">
    <location>
        <begin position="134"/>
        <end position="149"/>
    </location>
</feature>
<dbReference type="SMART" id="SM00320">
    <property type="entry name" value="WD40"/>
    <property type="match status" value="10"/>
</dbReference>
<dbReference type="SUPFAM" id="SSF63829">
    <property type="entry name" value="Calcium-dependent phosphotriesterase"/>
    <property type="match status" value="1"/>
</dbReference>
<proteinExistence type="predicted"/>
<reference evidence="8" key="1">
    <citation type="submission" date="2019-06" db="EMBL/GenBank/DDBJ databases">
        <title>Draft genome sequence of the griseofulvin-producing fungus Xylaria cubensis strain G536.</title>
        <authorList>
            <person name="Mead M.E."/>
            <person name="Raja H.A."/>
            <person name="Steenwyk J.L."/>
            <person name="Knowles S.L."/>
            <person name="Oberlies N.H."/>
            <person name="Rokas A."/>
        </authorList>
    </citation>
    <scope>NUCLEOTIDE SEQUENCE [LARGE SCALE GENOMIC DNA]</scope>
    <source>
        <strain evidence="8">G536</strain>
    </source>
</reference>
<dbReference type="STRING" id="2512241.A0A553I4R4"/>
<feature type="domain" description="CCHC-type" evidence="6">
    <location>
        <begin position="451"/>
        <end position="466"/>
    </location>
</feature>
<dbReference type="InterPro" id="IPR036322">
    <property type="entry name" value="WD40_repeat_dom_sf"/>
</dbReference>
<dbReference type="InterPro" id="IPR001878">
    <property type="entry name" value="Znf_CCHC"/>
</dbReference>
<dbReference type="PANTHER" id="PTHR19856:SF0">
    <property type="entry name" value="WD REPEAT-CONTAINING PROTEIN 1"/>
    <property type="match status" value="1"/>
</dbReference>
<dbReference type="Pfam" id="PF00400">
    <property type="entry name" value="WD40"/>
    <property type="match status" value="5"/>
</dbReference>
<feature type="compositionally biased region" description="Basic and acidic residues" evidence="5">
    <location>
        <begin position="16"/>
        <end position="26"/>
    </location>
</feature>
<feature type="repeat" description="WD" evidence="4">
    <location>
        <begin position="1170"/>
        <end position="1206"/>
    </location>
</feature>
<dbReference type="PANTHER" id="PTHR19856">
    <property type="entry name" value="WD-REPEATCONTAINING PROTEIN WDR1"/>
    <property type="match status" value="1"/>
</dbReference>
<feature type="domain" description="CCHC-type" evidence="6">
    <location>
        <begin position="310"/>
        <end position="325"/>
    </location>
</feature>
<dbReference type="GO" id="GO:0008270">
    <property type="term" value="F:zinc ion binding"/>
    <property type="evidence" value="ECO:0007669"/>
    <property type="project" value="UniProtKB-KW"/>
</dbReference>
<keyword evidence="3" id="KW-0863">Zinc-finger</keyword>
<dbReference type="PROSITE" id="PS50294">
    <property type="entry name" value="WD_REPEATS_REGION"/>
    <property type="match status" value="3"/>
</dbReference>
<keyword evidence="8" id="KW-1185">Reference proteome</keyword>
<dbReference type="SUPFAM" id="SSF50978">
    <property type="entry name" value="WD40 repeat-like"/>
    <property type="match status" value="2"/>
</dbReference>
<dbReference type="Pfam" id="PF00098">
    <property type="entry name" value="zf-CCHC"/>
    <property type="match status" value="11"/>
</dbReference>
<feature type="domain" description="CCHC-type" evidence="6">
    <location>
        <begin position="427"/>
        <end position="442"/>
    </location>
</feature>
<comment type="caution">
    <text evidence="7">The sequence shown here is derived from an EMBL/GenBank/DDBJ whole genome shotgun (WGS) entry which is preliminary data.</text>
</comment>
<feature type="domain" description="CCHC-type" evidence="6">
    <location>
        <begin position="87"/>
        <end position="102"/>
    </location>
</feature>
<feature type="region of interest" description="Disordered" evidence="5">
    <location>
        <begin position="1"/>
        <end position="52"/>
    </location>
</feature>
<feature type="domain" description="CCHC-type" evidence="6">
    <location>
        <begin position="358"/>
        <end position="373"/>
    </location>
</feature>
<feature type="domain" description="CCHC-type" evidence="6">
    <location>
        <begin position="333"/>
        <end position="348"/>
    </location>
</feature>
<feature type="domain" description="CCHC-type" evidence="6">
    <location>
        <begin position="403"/>
        <end position="418"/>
    </location>
</feature>